<dbReference type="Proteomes" id="UP000620670">
    <property type="component" value="Unassembled WGS sequence"/>
</dbReference>
<reference evidence="3" key="1">
    <citation type="submission" date="2020-12" db="EMBL/GenBank/DDBJ databases">
        <title>Hymenobacter sp.</title>
        <authorList>
            <person name="Kim M.K."/>
        </authorList>
    </citation>
    <scope>NUCLEOTIDE SEQUENCE [LARGE SCALE GENOMIC DNA]</scope>
    <source>
        <strain evidence="3">BT325</strain>
    </source>
</reference>
<feature type="transmembrane region" description="Helical" evidence="1">
    <location>
        <begin position="6"/>
        <end position="24"/>
    </location>
</feature>
<accession>A0ABS0Y6A2</accession>
<gene>
    <name evidence="2" type="ORF">JAO75_20800</name>
</gene>
<feature type="transmembrane region" description="Helical" evidence="1">
    <location>
        <begin position="266"/>
        <end position="285"/>
    </location>
</feature>
<feature type="transmembrane region" description="Helical" evidence="1">
    <location>
        <begin position="292"/>
        <end position="312"/>
    </location>
</feature>
<dbReference type="Pfam" id="PF14264">
    <property type="entry name" value="Glucos_trans_II"/>
    <property type="match status" value="1"/>
</dbReference>
<sequence>MASKLMLIFLALYLSELGIFPLSIDEEFAAYRTDPAVWVAQGRWAVYLIELFLFPQPTIPYLPVVLFGICAVIAYLFMLRSHRFERSNLWAYILFPLFAAFPIWFFIIEFYTNLPGIGVGLLASCWAVYCYVELVSVSERKLFSVFRQTYNLGMSVGATALALACYQSFLFFIVSAGLGAILTKLPTIPRVWETFWKSLAVMALVIIGGGVLYYVIWMALLYLLAIPISYIQGLVDVGSFFENPTRILNSSLSEFWKIYSGSPDVYGHRNVVGILIFGGLSAILVQCSRRGLAALSIGIVLVFAILAAPFALHPLSRGFAAYRSMVAVPYIVWLCGALVLTWQIQLLRAVGVVVSVLVIFGSLYSLSLFQAANHLVRDHDRLLAQQVHTSIAAAHGKFDVGRPYLVDFYGEKKFQTPYPRILSSTVGQSFFEWDRGNPYRIISFMNLIGYGNLKPIGTDKRADYLAEFNTMAVWPNEGSVKVVGDVTLVRLSQEPGLVHQNLNVPFRFEGDDVLYRLSDQQVGSTPTLQKGMKFSSDGSLAVASQRDPQVIVPLNDAGARTCRVLQVAITQQIKIGAAVQVFYQPVGTAIFSEKNSFSIYQPPGNKETTFFLQSDSGFNPVLRVDPVHNRQTVRLKDIAVGCARRL</sequence>
<feature type="transmembrane region" description="Helical" evidence="1">
    <location>
        <begin position="114"/>
        <end position="132"/>
    </location>
</feature>
<protein>
    <submittedName>
        <fullName evidence="2">Glucosyltransferase domain-containing protein</fullName>
    </submittedName>
</protein>
<keyword evidence="3" id="KW-1185">Reference proteome</keyword>
<feature type="transmembrane region" description="Helical" evidence="1">
    <location>
        <begin position="89"/>
        <end position="108"/>
    </location>
</feature>
<feature type="transmembrane region" description="Helical" evidence="1">
    <location>
        <begin position="60"/>
        <end position="77"/>
    </location>
</feature>
<dbReference type="EMBL" id="JAELXT010000032">
    <property type="protein sequence ID" value="MBJ6127844.1"/>
    <property type="molecule type" value="Genomic_DNA"/>
</dbReference>
<feature type="transmembrane region" description="Helical" evidence="1">
    <location>
        <begin position="220"/>
        <end position="241"/>
    </location>
</feature>
<feature type="transmembrane region" description="Helical" evidence="1">
    <location>
        <begin position="152"/>
        <end position="182"/>
    </location>
</feature>
<feature type="transmembrane region" description="Helical" evidence="1">
    <location>
        <begin position="349"/>
        <end position="369"/>
    </location>
</feature>
<feature type="transmembrane region" description="Helical" evidence="1">
    <location>
        <begin position="194"/>
        <end position="215"/>
    </location>
</feature>
<dbReference type="InterPro" id="IPR025686">
    <property type="entry name" value="Glucos_trans_II"/>
</dbReference>
<keyword evidence="1" id="KW-0812">Transmembrane</keyword>
<proteinExistence type="predicted"/>
<comment type="caution">
    <text evidence="2">The sequence shown here is derived from an EMBL/GenBank/DDBJ whole genome shotgun (WGS) entry which is preliminary data.</text>
</comment>
<evidence type="ECO:0000313" key="3">
    <source>
        <dbReference type="Proteomes" id="UP000620670"/>
    </source>
</evidence>
<keyword evidence="1" id="KW-0472">Membrane</keyword>
<feature type="transmembrane region" description="Helical" evidence="1">
    <location>
        <begin position="324"/>
        <end position="342"/>
    </location>
</feature>
<evidence type="ECO:0000256" key="1">
    <source>
        <dbReference type="SAM" id="Phobius"/>
    </source>
</evidence>
<evidence type="ECO:0000313" key="2">
    <source>
        <dbReference type="EMBL" id="MBJ6127844.1"/>
    </source>
</evidence>
<organism evidence="2 3">
    <name type="scientific">Microvirga splendida</name>
    <dbReference type="NCBI Taxonomy" id="2795727"/>
    <lineage>
        <taxon>Bacteria</taxon>
        <taxon>Pseudomonadati</taxon>
        <taxon>Pseudomonadota</taxon>
        <taxon>Alphaproteobacteria</taxon>
        <taxon>Hyphomicrobiales</taxon>
        <taxon>Methylobacteriaceae</taxon>
        <taxon>Microvirga</taxon>
    </lineage>
</organism>
<dbReference type="RefSeq" id="WP_199051063.1">
    <property type="nucleotide sequence ID" value="NZ_JAELXT010000032.1"/>
</dbReference>
<name>A0ABS0Y6A2_9HYPH</name>
<keyword evidence="1" id="KW-1133">Transmembrane helix</keyword>